<dbReference type="Proteomes" id="UP001054846">
    <property type="component" value="Chromosome"/>
</dbReference>
<dbReference type="NCBIfam" id="NF033527">
    <property type="entry name" value="transpos_Tn3"/>
    <property type="match status" value="1"/>
</dbReference>
<dbReference type="Pfam" id="PF01526">
    <property type="entry name" value="DDE_Tnp_Tn3"/>
    <property type="match status" value="1"/>
</dbReference>
<dbReference type="InterPro" id="IPR047653">
    <property type="entry name" value="Tn3-like_transpos"/>
</dbReference>
<feature type="domain" description="DUF4158" evidence="6">
    <location>
        <begin position="8"/>
        <end position="154"/>
    </location>
</feature>
<name>A0ABY3PQM0_9CYAN</name>
<evidence type="ECO:0000256" key="3">
    <source>
        <dbReference type="ARBA" id="ARBA00023125"/>
    </source>
</evidence>
<keyword evidence="2" id="KW-0815">Transposition</keyword>
<gene>
    <name evidence="7" type="ORF">ISF26_06185</name>
</gene>
<evidence type="ECO:0000259" key="5">
    <source>
        <dbReference type="Pfam" id="PF01526"/>
    </source>
</evidence>
<dbReference type="InterPro" id="IPR002513">
    <property type="entry name" value="Tn3_Tnp_DDE_dom"/>
</dbReference>
<evidence type="ECO:0000256" key="2">
    <source>
        <dbReference type="ARBA" id="ARBA00022578"/>
    </source>
</evidence>
<keyword evidence="8" id="KW-1185">Reference proteome</keyword>
<evidence type="ECO:0000313" key="8">
    <source>
        <dbReference type="Proteomes" id="UP001054846"/>
    </source>
</evidence>
<sequence>MRRHWDIEELVEHFTLLPDELALLANKTGATRLGFAVLLKYFQQEARFPTVRQDVPRTVVAYLAKQVRVPEEEFIRYDWEGRSIKYHRSQVRSHFGFRELTLGDAEVLGVWLAERALGLGLHEEHLLAAAAGWLREAKLEPPSAERLVRVVHSALHMAEERLCSQVHGQLSADTRRALDALLITATTGQPEESEDNTLPLQSAFNDLAAEAGKPGLESVLGEVIKLQRLRAVGLPGALFREVPPKIVHTYRTRAAGEPPRELRRHPAAVRYRLLAAFCFEREREIIDGLVELLIHIVQRIGARAERRVERELFKDLRRVEGKQNLLVALAEAALQRPDDRVREVIYPVVSEQILKDIVREHEANGPAYRQRIYTVMRASYGNHYRRMVPAILRVTEFRSGNEVHRPVIQALGLLKKYTLSTARHYAPDEEIPLQGVVPSRWRGLVVEQDKQGRERVSRVNYELCVLSVLRERLRCKEIWAVGAHRYGDPDKDLPQDFEAQRPAYYQALAQPLDPTGFIAGLRQAMEAGLSKLDGGLLKNRDVRITERGGGWIALTPLDARAEPTNLLRLKVEIARRWPMTSLLDILKETDLRVGLTEEFRSSGKREQLERGTLQRRLLLCLYALGTNTGLKRLAAGTHSENYTDLVYVRRRFIGREALRSAIIRVVNAIFCARTTQIWGEATTACASDSKKFGSWDQNLLSEWHVRYGGRGVMIYWHVEKKSTCIYSQLKSCSSSEVAAMIEGVLHHCTDMDVQKNYVDTHGQSEVAFAFCHLLGFELLPRLKTIGSQRLYRPAAGQSEAYPNLQSVLTRPINWELIRQQYDQMVKYATALRLGTAETEAILRRFTRNNLKHPTYQALCELGKAVKTVFLCKYLHSESLRWEIHEGLNVVENWNSANNFIFYGKGSEMASNRIEEQERSMLSLHLLQICLVYINTLMIQRVLGEKQWSRQMGEEDLRGLTPLIYNHVNPYGSFRLDMDERLALESIEEAG</sequence>
<evidence type="ECO:0000256" key="4">
    <source>
        <dbReference type="ARBA" id="ARBA00023172"/>
    </source>
</evidence>
<dbReference type="Pfam" id="PF13700">
    <property type="entry name" value="DUF4158"/>
    <property type="match status" value="1"/>
</dbReference>
<keyword evidence="4" id="KW-0233">DNA recombination</keyword>
<organism evidence="7 8">
    <name type="scientific">Gloeobacter morelensis MG652769</name>
    <dbReference type="NCBI Taxonomy" id="2781736"/>
    <lineage>
        <taxon>Bacteria</taxon>
        <taxon>Bacillati</taxon>
        <taxon>Cyanobacteriota</taxon>
        <taxon>Cyanophyceae</taxon>
        <taxon>Gloeobacterales</taxon>
        <taxon>Gloeobacteraceae</taxon>
        <taxon>Gloeobacter</taxon>
        <taxon>Gloeobacter morelensis</taxon>
    </lineage>
</organism>
<protein>
    <submittedName>
        <fullName evidence="7">Tn3 family transposase</fullName>
    </submittedName>
</protein>
<evidence type="ECO:0000256" key="1">
    <source>
        <dbReference type="ARBA" id="ARBA00009402"/>
    </source>
</evidence>
<accession>A0ABY3PQM0</accession>
<proteinExistence type="inferred from homology"/>
<evidence type="ECO:0000259" key="6">
    <source>
        <dbReference type="Pfam" id="PF13700"/>
    </source>
</evidence>
<evidence type="ECO:0000313" key="7">
    <source>
        <dbReference type="EMBL" id="UFP95819.1"/>
    </source>
</evidence>
<dbReference type="EMBL" id="CP063845">
    <property type="protein sequence ID" value="UFP95819.1"/>
    <property type="molecule type" value="Genomic_DNA"/>
</dbReference>
<dbReference type="InterPro" id="IPR025296">
    <property type="entry name" value="DUF4158"/>
</dbReference>
<feature type="domain" description="Tn3 transposase DDE" evidence="5">
    <location>
        <begin position="584"/>
        <end position="973"/>
    </location>
</feature>
<keyword evidence="3" id="KW-0238">DNA-binding</keyword>
<comment type="similarity">
    <text evidence="1">Belongs to the transposase 7 family.</text>
</comment>
<reference evidence="7 8" key="1">
    <citation type="journal article" date="2021" name="Genome Biol. Evol.">
        <title>Complete Genome Sequencing of a Novel Gloeobacter Species from a Waterfall Cave in Mexico.</title>
        <authorList>
            <person name="Saw J.H."/>
            <person name="Cardona T."/>
            <person name="Montejano G."/>
        </authorList>
    </citation>
    <scope>NUCLEOTIDE SEQUENCE [LARGE SCALE GENOMIC DNA]</scope>
    <source>
        <strain evidence="7">MG652769</strain>
    </source>
</reference>
<dbReference type="RefSeq" id="WP_230843044.1">
    <property type="nucleotide sequence ID" value="NZ_CP063845.1"/>
</dbReference>